<evidence type="ECO:0000313" key="3">
    <source>
        <dbReference type="Proteomes" id="UP000282184"/>
    </source>
</evidence>
<organism evidence="2 3">
    <name type="scientific">Hymenobacter gummosus</name>
    <dbReference type="NCBI Taxonomy" id="1776032"/>
    <lineage>
        <taxon>Bacteria</taxon>
        <taxon>Pseudomonadati</taxon>
        <taxon>Bacteroidota</taxon>
        <taxon>Cytophagia</taxon>
        <taxon>Cytophagales</taxon>
        <taxon>Hymenobacteraceae</taxon>
        <taxon>Hymenobacter</taxon>
    </lineage>
</organism>
<proteinExistence type="predicted"/>
<name>A0A431U486_9BACT</name>
<comment type="caution">
    <text evidence="2">The sequence shown here is derived from an EMBL/GenBank/DDBJ whole genome shotgun (WGS) entry which is preliminary data.</text>
</comment>
<dbReference type="RefSeq" id="WP_126692724.1">
    <property type="nucleotide sequence ID" value="NZ_RXOF01000004.1"/>
</dbReference>
<accession>A0A431U486</accession>
<protein>
    <submittedName>
        <fullName evidence="2">Uncharacterized protein</fullName>
    </submittedName>
</protein>
<evidence type="ECO:0000313" key="2">
    <source>
        <dbReference type="EMBL" id="RTQ50656.1"/>
    </source>
</evidence>
<gene>
    <name evidence="2" type="ORF">EJV47_08460</name>
</gene>
<feature type="region of interest" description="Disordered" evidence="1">
    <location>
        <begin position="19"/>
        <end position="39"/>
    </location>
</feature>
<dbReference type="OrthoDB" id="949867at2"/>
<dbReference type="Proteomes" id="UP000282184">
    <property type="component" value="Unassembled WGS sequence"/>
</dbReference>
<evidence type="ECO:0000256" key="1">
    <source>
        <dbReference type="SAM" id="MobiDB-lite"/>
    </source>
</evidence>
<dbReference type="EMBL" id="RXOF01000004">
    <property type="protein sequence ID" value="RTQ50656.1"/>
    <property type="molecule type" value="Genomic_DNA"/>
</dbReference>
<reference evidence="2 3" key="1">
    <citation type="submission" date="2018-12" db="EMBL/GenBank/DDBJ databases">
        <title>Hymenobacter gummosus sp. nov., isolated from a spring.</title>
        <authorList>
            <person name="Nie L."/>
        </authorList>
    </citation>
    <scope>NUCLEOTIDE SEQUENCE [LARGE SCALE GENOMIC DNA]</scope>
    <source>
        <strain evidence="2 3">KCTC 52166</strain>
    </source>
</reference>
<sequence length="176" mass="19976">MHRFLLYASVPLLTQCSRCKDDPQPKTEEEKLPPATQEGKNTFGCLLNGQVWTASPPAFSPTLTAQYYGAFGREELTIRASNYRPAFDQTVYFRLRGIGSTGRYPILGGQPRYVEWRSRDMQCAFYDTLTSTQVGVVDITRLDRVQRVVSGRFAFTLRRAGCPDVQATDGRFDLRF</sequence>
<feature type="compositionally biased region" description="Basic and acidic residues" evidence="1">
    <location>
        <begin position="19"/>
        <end position="32"/>
    </location>
</feature>
<keyword evidence="3" id="KW-1185">Reference proteome</keyword>
<dbReference type="AlphaFoldDB" id="A0A431U486"/>